<accession>A0A1V6PSM8</accession>
<sequence>MATVDTSEKSQPTVFEKEDSEAEQLMAIGTGLVTALNKERIQHQQAFADLQEMLVANQKLGATNQRLKSVNTKFRGELAVLGHKVAHVESVVS</sequence>
<dbReference type="AlphaFoldDB" id="A0A1V6PSM8"/>
<reference evidence="3" key="1">
    <citation type="journal article" date="2017" name="Nat. Microbiol.">
        <title>Global analysis of biosynthetic gene clusters reveals vast potential of secondary metabolite production in Penicillium species.</title>
        <authorList>
            <person name="Nielsen J.C."/>
            <person name="Grijseels S."/>
            <person name="Prigent S."/>
            <person name="Ji B."/>
            <person name="Dainat J."/>
            <person name="Nielsen K.F."/>
            <person name="Frisvad J.C."/>
            <person name="Workman M."/>
            <person name="Nielsen J."/>
        </authorList>
    </citation>
    <scope>NUCLEOTIDE SEQUENCE [LARGE SCALE GENOMIC DNA]</scope>
    <source>
        <strain evidence="3">IBT 31811</strain>
    </source>
</reference>
<name>A0A1V6PSM8_9EURO</name>
<proteinExistence type="predicted"/>
<dbReference type="EMBL" id="MDYN01000040">
    <property type="protein sequence ID" value="OQD80014.1"/>
    <property type="molecule type" value="Genomic_DNA"/>
</dbReference>
<evidence type="ECO:0000256" key="1">
    <source>
        <dbReference type="SAM" id="MobiDB-lite"/>
    </source>
</evidence>
<keyword evidence="3" id="KW-1185">Reference proteome</keyword>
<feature type="region of interest" description="Disordered" evidence="1">
    <location>
        <begin position="1"/>
        <end position="20"/>
    </location>
</feature>
<organism evidence="2 3">
    <name type="scientific">Penicillium antarcticum</name>
    <dbReference type="NCBI Taxonomy" id="416450"/>
    <lineage>
        <taxon>Eukaryota</taxon>
        <taxon>Fungi</taxon>
        <taxon>Dikarya</taxon>
        <taxon>Ascomycota</taxon>
        <taxon>Pezizomycotina</taxon>
        <taxon>Eurotiomycetes</taxon>
        <taxon>Eurotiomycetidae</taxon>
        <taxon>Eurotiales</taxon>
        <taxon>Aspergillaceae</taxon>
        <taxon>Penicillium</taxon>
    </lineage>
</organism>
<gene>
    <name evidence="2" type="ORF">PENANT_c040G00767</name>
</gene>
<dbReference type="Proteomes" id="UP000191672">
    <property type="component" value="Unassembled WGS sequence"/>
</dbReference>
<protein>
    <submittedName>
        <fullName evidence="2">Uncharacterized protein</fullName>
    </submittedName>
</protein>
<comment type="caution">
    <text evidence="2">The sequence shown here is derived from an EMBL/GenBank/DDBJ whole genome shotgun (WGS) entry which is preliminary data.</text>
</comment>
<evidence type="ECO:0000313" key="3">
    <source>
        <dbReference type="Proteomes" id="UP000191672"/>
    </source>
</evidence>
<evidence type="ECO:0000313" key="2">
    <source>
        <dbReference type="EMBL" id="OQD80014.1"/>
    </source>
</evidence>